<accession>A0ABP0HK16</accession>
<keyword evidence="2" id="KW-1185">Reference proteome</keyword>
<sequence length="396" mass="43828">MAQLLLWALLLPASALIDVHLKPASREIPPGQVAVWVWQGPGEVQLNATCLDEANLDFFVVSGNGDEMKRRGPPASLKVRPDCRHCNAFFLQSQLPTVDENVTILVASNKEGFSRVKLRFDESLISVPSCMDRCFGRPWAFVGLALFVAALLACGFHFSQPLCREVPPHASNVAWDAAWAPELAQCRRPLKPREAWRTWILHGCIMTYPWNPWHNDPLEYKFRCLVLTVSLGLTMCVSTLYGHMFSYWDSTVSTQPWERTSEDSGQQAPSVQGALLVSILSSLVEGVLRMLALALFRSSLACSRLQKRWRVKAPALVVAVAVVIACIAYPLGLAASGHICRYVQHLFSQFLISQAIRGIPLAIAATTLQYLLLKAFGKAAGSLEPAEFDEMSELHS</sequence>
<gene>
    <name evidence="1" type="ORF">CCMP2556_LOCUS1946</name>
</gene>
<name>A0ABP0HK16_9DINO</name>
<protein>
    <submittedName>
        <fullName evidence="1">Uncharacterized protein</fullName>
    </submittedName>
</protein>
<evidence type="ECO:0000313" key="2">
    <source>
        <dbReference type="Proteomes" id="UP001642484"/>
    </source>
</evidence>
<comment type="caution">
    <text evidence="1">The sequence shown here is derived from an EMBL/GenBank/DDBJ whole genome shotgun (WGS) entry which is preliminary data.</text>
</comment>
<proteinExistence type="predicted"/>
<reference evidence="1 2" key="1">
    <citation type="submission" date="2024-02" db="EMBL/GenBank/DDBJ databases">
        <authorList>
            <person name="Chen Y."/>
            <person name="Shah S."/>
            <person name="Dougan E. K."/>
            <person name="Thang M."/>
            <person name="Chan C."/>
        </authorList>
    </citation>
    <scope>NUCLEOTIDE SEQUENCE [LARGE SCALE GENOMIC DNA]</scope>
</reference>
<dbReference type="Proteomes" id="UP001642484">
    <property type="component" value="Unassembled WGS sequence"/>
</dbReference>
<evidence type="ECO:0000313" key="1">
    <source>
        <dbReference type="EMBL" id="CAK8990152.1"/>
    </source>
</evidence>
<organism evidence="1 2">
    <name type="scientific">Durusdinium trenchii</name>
    <dbReference type="NCBI Taxonomy" id="1381693"/>
    <lineage>
        <taxon>Eukaryota</taxon>
        <taxon>Sar</taxon>
        <taxon>Alveolata</taxon>
        <taxon>Dinophyceae</taxon>
        <taxon>Suessiales</taxon>
        <taxon>Symbiodiniaceae</taxon>
        <taxon>Durusdinium</taxon>
    </lineage>
</organism>
<dbReference type="EMBL" id="CAXAMN010000681">
    <property type="protein sequence ID" value="CAK8990152.1"/>
    <property type="molecule type" value="Genomic_DNA"/>
</dbReference>